<reference evidence="1 2" key="1">
    <citation type="submission" date="2018-07" db="EMBL/GenBank/DDBJ databases">
        <title>Lottiidibacillus patelloidae gen. nov., sp. nov., isolated from the intestinal tract of a marine limpet and the reclassification of B. taeanensis BH030017T, B. algicola KMM 3737T and B. hwajinpoensis SW-72T as genus Lottiidibacillus.</title>
        <authorList>
            <person name="Liu R."/>
            <person name="Huang Z."/>
        </authorList>
    </citation>
    <scope>NUCLEOTIDE SEQUENCE [LARGE SCALE GENOMIC DNA]</scope>
    <source>
        <strain evidence="1 2">BH030017</strain>
    </source>
</reference>
<sequence>MAFGLSRAELNQWKKKVKAGEIAFITHYWLHPKDPSIRTVTKVGCSNLTRLTEWGNQYGLKKEWIHQRDFFPHYDLVGHRQKEILIQENQWEQLKRFKIK</sequence>
<comment type="caution">
    <text evidence="1">The sequence shown here is derived from an EMBL/GenBank/DDBJ whole genome shotgun (WGS) entry which is preliminary data.</text>
</comment>
<evidence type="ECO:0000313" key="1">
    <source>
        <dbReference type="EMBL" id="RBW67696.1"/>
    </source>
</evidence>
<name>A0A366XPN6_9BACI</name>
<evidence type="ECO:0000313" key="2">
    <source>
        <dbReference type="Proteomes" id="UP000253314"/>
    </source>
</evidence>
<gene>
    <name evidence="1" type="ORF">DS031_20705</name>
</gene>
<protein>
    <recommendedName>
        <fullName evidence="3">YneQ</fullName>
    </recommendedName>
</protein>
<keyword evidence="2" id="KW-1185">Reference proteome</keyword>
<organism evidence="1 2">
    <name type="scientific">Bacillus taeanensis</name>
    <dbReference type="NCBI Taxonomy" id="273032"/>
    <lineage>
        <taxon>Bacteria</taxon>
        <taxon>Bacillati</taxon>
        <taxon>Bacillota</taxon>
        <taxon>Bacilli</taxon>
        <taxon>Bacillales</taxon>
        <taxon>Bacillaceae</taxon>
        <taxon>Bacillus</taxon>
    </lineage>
</organism>
<accession>A0A366XPN6</accession>
<dbReference type="OrthoDB" id="2361368at2"/>
<proteinExistence type="predicted"/>
<evidence type="ECO:0008006" key="3">
    <source>
        <dbReference type="Google" id="ProtNLM"/>
    </source>
</evidence>
<dbReference type="AlphaFoldDB" id="A0A366XPN6"/>
<dbReference type="EMBL" id="QOCW01000031">
    <property type="protein sequence ID" value="RBW67696.1"/>
    <property type="molecule type" value="Genomic_DNA"/>
</dbReference>
<dbReference type="Proteomes" id="UP000253314">
    <property type="component" value="Unassembled WGS sequence"/>
</dbReference>
<dbReference type="RefSeq" id="WP_113808100.1">
    <property type="nucleotide sequence ID" value="NZ_QOCW01000031.1"/>
</dbReference>